<dbReference type="EMBL" id="CZDF01000148">
    <property type="protein sequence ID" value="CUR32138.1"/>
    <property type="molecule type" value="Genomic_DNA"/>
</dbReference>
<dbReference type="RefSeq" id="WP_072718896.1">
    <property type="nucleotide sequence ID" value="NZ_LN889796.1"/>
</dbReference>
<keyword evidence="3" id="KW-1185">Reference proteome</keyword>
<sequence>MMKISDFNLIFLLASNIMVILVAVWKASQWEERLQSQITQNHKDINGGLESVRQEIRQRDKFWAIKVNTLIKYLEKTTDYQPPTMDDFDGDKR</sequence>
<keyword evidence="1" id="KW-0472">Membrane</keyword>
<proteinExistence type="predicted"/>
<evidence type="ECO:0000313" key="2">
    <source>
        <dbReference type="EMBL" id="CUR32138.1"/>
    </source>
</evidence>
<keyword evidence="1" id="KW-1133">Transmembrane helix</keyword>
<keyword evidence="1" id="KW-0812">Transmembrane</keyword>
<feature type="transmembrane region" description="Helical" evidence="1">
    <location>
        <begin position="7"/>
        <end position="25"/>
    </location>
</feature>
<dbReference type="AlphaFoldDB" id="A0A1J1LJC1"/>
<reference evidence="3" key="1">
    <citation type="submission" date="2015-10" db="EMBL/GenBank/DDBJ databases">
        <authorList>
            <person name="Regsiter A."/>
            <person name="william w."/>
        </authorList>
    </citation>
    <scope>NUCLEOTIDE SEQUENCE [LARGE SCALE GENOMIC DNA]</scope>
</reference>
<organism evidence="2 3">
    <name type="scientific">Planktothrix tepida PCC 9214</name>
    <dbReference type="NCBI Taxonomy" id="671072"/>
    <lineage>
        <taxon>Bacteria</taxon>
        <taxon>Bacillati</taxon>
        <taxon>Cyanobacteriota</taxon>
        <taxon>Cyanophyceae</taxon>
        <taxon>Oscillatoriophycideae</taxon>
        <taxon>Oscillatoriales</taxon>
        <taxon>Microcoleaceae</taxon>
        <taxon>Planktothrix</taxon>
    </lineage>
</organism>
<dbReference type="OrthoDB" id="9859323at2"/>
<dbReference type="Proteomes" id="UP000184315">
    <property type="component" value="Unassembled WGS sequence"/>
</dbReference>
<accession>A0A1J1LJC1</accession>
<evidence type="ECO:0000313" key="3">
    <source>
        <dbReference type="Proteomes" id="UP000184315"/>
    </source>
</evidence>
<name>A0A1J1LJC1_9CYAN</name>
<protein>
    <submittedName>
        <fullName evidence="2">Uncharacterized protein</fullName>
    </submittedName>
</protein>
<gene>
    <name evidence="2" type="ORF">PL9214430110</name>
</gene>
<evidence type="ECO:0000256" key="1">
    <source>
        <dbReference type="SAM" id="Phobius"/>
    </source>
</evidence>